<keyword evidence="6 9" id="KW-0472">Membrane</keyword>
<feature type="domain" description="Motility protein A N-terminal" evidence="11">
    <location>
        <begin position="6"/>
        <end position="89"/>
    </location>
</feature>
<evidence type="ECO:0000256" key="8">
    <source>
        <dbReference type="SAM" id="MobiDB-lite"/>
    </source>
</evidence>
<gene>
    <name evidence="12" type="ORF">ACFSB2_26230</name>
</gene>
<keyword evidence="13" id="KW-1185">Reference proteome</keyword>
<feature type="region of interest" description="Disordered" evidence="8">
    <location>
        <begin position="248"/>
        <end position="267"/>
    </location>
</feature>
<keyword evidence="12" id="KW-0282">Flagellum</keyword>
<keyword evidence="7" id="KW-0653">Protein transport</keyword>
<evidence type="ECO:0000256" key="3">
    <source>
        <dbReference type="ARBA" id="ARBA00022692"/>
    </source>
</evidence>
<evidence type="ECO:0000256" key="2">
    <source>
        <dbReference type="ARBA" id="ARBA00022475"/>
    </source>
</evidence>
<comment type="subcellular location">
    <subcellularLocation>
        <location evidence="1">Cell membrane</location>
        <topology evidence="1">Multi-pass membrane protein</topology>
    </subcellularLocation>
    <subcellularLocation>
        <location evidence="7">Membrane</location>
        <topology evidence="7">Multi-pass membrane protein</topology>
    </subcellularLocation>
</comment>
<evidence type="ECO:0000256" key="6">
    <source>
        <dbReference type="ARBA" id="ARBA00023136"/>
    </source>
</evidence>
<feature type="domain" description="MotA/TolQ/ExbB proton channel" evidence="10">
    <location>
        <begin position="101"/>
        <end position="219"/>
    </location>
</feature>
<comment type="similarity">
    <text evidence="7">Belongs to the exbB/tolQ family.</text>
</comment>
<organism evidence="12 13">
    <name type="scientific">Alicyclobacillus fodiniaquatilis</name>
    <dbReference type="NCBI Taxonomy" id="1661150"/>
    <lineage>
        <taxon>Bacteria</taxon>
        <taxon>Bacillati</taxon>
        <taxon>Bacillota</taxon>
        <taxon>Bacilli</taxon>
        <taxon>Bacillales</taxon>
        <taxon>Alicyclobacillaceae</taxon>
        <taxon>Alicyclobacillus</taxon>
    </lineage>
</organism>
<evidence type="ECO:0000313" key="12">
    <source>
        <dbReference type="EMBL" id="MFD1678170.1"/>
    </source>
</evidence>
<name>A0ABW4JRQ1_9BACL</name>
<proteinExistence type="inferred from homology"/>
<dbReference type="Pfam" id="PF01618">
    <property type="entry name" value="MotA_ExbB"/>
    <property type="match status" value="1"/>
</dbReference>
<feature type="compositionally biased region" description="Acidic residues" evidence="8">
    <location>
        <begin position="258"/>
        <end position="267"/>
    </location>
</feature>
<evidence type="ECO:0000313" key="13">
    <source>
        <dbReference type="Proteomes" id="UP001597079"/>
    </source>
</evidence>
<feature type="transmembrane region" description="Helical" evidence="9">
    <location>
        <begin position="145"/>
        <end position="170"/>
    </location>
</feature>
<dbReference type="PANTHER" id="PTHR30433">
    <property type="entry name" value="CHEMOTAXIS PROTEIN MOTA"/>
    <property type="match status" value="1"/>
</dbReference>
<dbReference type="PANTHER" id="PTHR30433:SF3">
    <property type="entry name" value="MOTILITY PROTEIN A"/>
    <property type="match status" value="1"/>
</dbReference>
<dbReference type="EMBL" id="JBHUCX010000102">
    <property type="protein sequence ID" value="MFD1678170.1"/>
    <property type="molecule type" value="Genomic_DNA"/>
</dbReference>
<dbReference type="NCBIfam" id="NF006583">
    <property type="entry name" value="PRK09109.1"/>
    <property type="match status" value="1"/>
</dbReference>
<keyword evidence="5 9" id="KW-1133">Transmembrane helix</keyword>
<dbReference type="Pfam" id="PF20560">
    <property type="entry name" value="MotA_N"/>
    <property type="match status" value="1"/>
</dbReference>
<protein>
    <submittedName>
        <fullName evidence="12">Flagellar motor protein</fullName>
    </submittedName>
</protein>
<comment type="caution">
    <text evidence="12">The sequence shown here is derived from an EMBL/GenBank/DDBJ whole genome shotgun (WGS) entry which is preliminary data.</text>
</comment>
<keyword evidence="2" id="KW-1003">Cell membrane</keyword>
<keyword evidence="12" id="KW-0966">Cell projection</keyword>
<dbReference type="InterPro" id="IPR002898">
    <property type="entry name" value="MotA_ExbB_proton_chnl"/>
</dbReference>
<evidence type="ECO:0000259" key="11">
    <source>
        <dbReference type="Pfam" id="PF20560"/>
    </source>
</evidence>
<evidence type="ECO:0000256" key="7">
    <source>
        <dbReference type="RuleBase" id="RU004057"/>
    </source>
</evidence>
<dbReference type="InterPro" id="IPR046786">
    <property type="entry name" value="MotA_N"/>
</dbReference>
<reference evidence="13" key="1">
    <citation type="journal article" date="2019" name="Int. J. Syst. Evol. Microbiol.">
        <title>The Global Catalogue of Microorganisms (GCM) 10K type strain sequencing project: providing services to taxonomists for standard genome sequencing and annotation.</title>
        <authorList>
            <consortium name="The Broad Institute Genomics Platform"/>
            <consortium name="The Broad Institute Genome Sequencing Center for Infectious Disease"/>
            <person name="Wu L."/>
            <person name="Ma J."/>
        </authorList>
    </citation>
    <scope>NUCLEOTIDE SEQUENCE [LARGE SCALE GENOMIC DNA]</scope>
    <source>
        <strain evidence="13">CGMCC 1.12286</strain>
    </source>
</reference>
<evidence type="ECO:0000256" key="5">
    <source>
        <dbReference type="ARBA" id="ARBA00022989"/>
    </source>
</evidence>
<keyword evidence="3 9" id="KW-0812">Transmembrane</keyword>
<feature type="transmembrane region" description="Helical" evidence="9">
    <location>
        <begin position="29"/>
        <end position="49"/>
    </location>
</feature>
<feature type="transmembrane region" description="Helical" evidence="9">
    <location>
        <begin position="182"/>
        <end position="201"/>
    </location>
</feature>
<evidence type="ECO:0000256" key="4">
    <source>
        <dbReference type="ARBA" id="ARBA00022779"/>
    </source>
</evidence>
<accession>A0ABW4JRQ1</accession>
<dbReference type="Proteomes" id="UP001597079">
    <property type="component" value="Unassembled WGS sequence"/>
</dbReference>
<dbReference type="RefSeq" id="WP_377946188.1">
    <property type="nucleotide sequence ID" value="NZ_JBHUCX010000102.1"/>
</dbReference>
<evidence type="ECO:0000256" key="1">
    <source>
        <dbReference type="ARBA" id="ARBA00004651"/>
    </source>
</evidence>
<keyword evidence="4" id="KW-0283">Flagellar rotation</keyword>
<evidence type="ECO:0000256" key="9">
    <source>
        <dbReference type="SAM" id="Phobius"/>
    </source>
</evidence>
<evidence type="ECO:0000259" key="10">
    <source>
        <dbReference type="Pfam" id="PF01618"/>
    </source>
</evidence>
<sequence length="267" mass="28707">MDFATLIGLVVAIAGLLVGFSMDGGAISSLLQPAAAVIVFGGTIGATLLSSRMKSFGKIVQYFRVAFVNKVSDPYIIIDQLVEMAVIARKEGILALEEQVEEFDDPFIQNGVRLIVDGVDPELVKEMLETEISSIEQRHEIGIQLFEAAGGFAPTMGIIGTVMGLIHVLGDLTDTTKLGPEIATAFTATLYGVASANILWLPIANKLRVRTEEEILGREMALEGILSVQAGENPSILRQKLLSFLASSQRDRKKDNADETDAETAQA</sequence>
<dbReference type="InterPro" id="IPR047055">
    <property type="entry name" value="MotA-like"/>
</dbReference>
<keyword evidence="7" id="KW-0813">Transport</keyword>
<keyword evidence="12" id="KW-0969">Cilium</keyword>